<gene>
    <name evidence="1" type="ORF">PPACK8108_LOCUS23794</name>
</gene>
<organism evidence="1 2">
    <name type="scientific">Phakopsora pachyrhizi</name>
    <name type="common">Asian soybean rust disease fungus</name>
    <dbReference type="NCBI Taxonomy" id="170000"/>
    <lineage>
        <taxon>Eukaryota</taxon>
        <taxon>Fungi</taxon>
        <taxon>Dikarya</taxon>
        <taxon>Basidiomycota</taxon>
        <taxon>Pucciniomycotina</taxon>
        <taxon>Pucciniomycetes</taxon>
        <taxon>Pucciniales</taxon>
        <taxon>Phakopsoraceae</taxon>
        <taxon>Phakopsora</taxon>
    </lineage>
</organism>
<dbReference type="EMBL" id="CALTRL010006011">
    <property type="protein sequence ID" value="CAH7688779.1"/>
    <property type="molecule type" value="Genomic_DNA"/>
</dbReference>
<comment type="caution">
    <text evidence="1">The sequence shown here is derived from an EMBL/GenBank/DDBJ whole genome shotgun (WGS) entry which is preliminary data.</text>
</comment>
<sequence>MISTRSSLFGSRRRGSFNDYSGYSGYGSSSGGYDLGGVWRPHTGRHEMVFDKVPYDYLEGVATHPFLIYGIPPANPIIGDYYQSLMDYYGAYDSLLIYEEQLRRMQDISEADRIARWKARLQFEELCDKERFIRYQRMAEEERMRIGLKNGSHWASRYGSGYGPCGSSNYQQLVYPSRATTHWGSSRLPLSSPLANRFGQPYRRECSSYGTSNSMAGTYRALGGLSRNNSSYGQPLIYKTGSMNSNILRAQIDEARRLRRHARECARQSRRELLCY</sequence>
<dbReference type="Proteomes" id="UP001153365">
    <property type="component" value="Unassembled WGS sequence"/>
</dbReference>
<dbReference type="AlphaFoldDB" id="A0AAV0BRE4"/>
<proteinExistence type="predicted"/>
<evidence type="ECO:0000313" key="2">
    <source>
        <dbReference type="Proteomes" id="UP001153365"/>
    </source>
</evidence>
<protein>
    <submittedName>
        <fullName evidence="1">Uncharacterized protein</fullName>
    </submittedName>
</protein>
<name>A0AAV0BRE4_PHAPC</name>
<keyword evidence="2" id="KW-1185">Reference proteome</keyword>
<accession>A0AAV0BRE4</accession>
<evidence type="ECO:0000313" key="1">
    <source>
        <dbReference type="EMBL" id="CAH7688779.1"/>
    </source>
</evidence>
<reference evidence="1" key="1">
    <citation type="submission" date="2022-06" db="EMBL/GenBank/DDBJ databases">
        <authorList>
            <consortium name="SYNGENTA / RWTH Aachen University"/>
        </authorList>
    </citation>
    <scope>NUCLEOTIDE SEQUENCE</scope>
</reference>